<dbReference type="GeneID" id="54481533"/>
<evidence type="ECO:0000256" key="6">
    <source>
        <dbReference type="ARBA" id="ARBA00023065"/>
    </source>
</evidence>
<feature type="chain" id="PRO_5025419426" description="FAD-binding FR-type domain-containing protein" evidence="10">
    <location>
        <begin position="21"/>
        <end position="723"/>
    </location>
</feature>
<feature type="transmembrane region" description="Helical" evidence="9">
    <location>
        <begin position="284"/>
        <end position="306"/>
    </location>
</feature>
<dbReference type="InterPro" id="IPR051410">
    <property type="entry name" value="Ferric/Cupric_Reductase"/>
</dbReference>
<evidence type="ECO:0000259" key="12">
    <source>
        <dbReference type="Pfam" id="PF08030"/>
    </source>
</evidence>
<keyword evidence="5" id="KW-0560">Oxidoreductase</keyword>
<feature type="transmembrane region" description="Helical" evidence="9">
    <location>
        <begin position="241"/>
        <end position="261"/>
    </location>
</feature>
<evidence type="ECO:0000256" key="8">
    <source>
        <dbReference type="SAM" id="MobiDB-lite"/>
    </source>
</evidence>
<keyword evidence="2" id="KW-0813">Transport</keyword>
<proteinExistence type="predicted"/>
<dbReference type="InterPro" id="IPR039261">
    <property type="entry name" value="FNR_nucleotide-bd"/>
</dbReference>
<evidence type="ECO:0000313" key="13">
    <source>
        <dbReference type="EMBL" id="KAF2760469.1"/>
    </source>
</evidence>
<dbReference type="InterPro" id="IPR013130">
    <property type="entry name" value="Fe3_Rdtase_TM_dom"/>
</dbReference>
<feature type="signal peptide" evidence="10">
    <location>
        <begin position="1"/>
        <end position="20"/>
    </location>
</feature>
<evidence type="ECO:0000256" key="10">
    <source>
        <dbReference type="SAM" id="SignalP"/>
    </source>
</evidence>
<feature type="transmembrane region" description="Helical" evidence="9">
    <location>
        <begin position="386"/>
        <end position="404"/>
    </location>
</feature>
<feature type="transmembrane region" description="Helical" evidence="9">
    <location>
        <begin position="358"/>
        <end position="379"/>
    </location>
</feature>
<dbReference type="EMBL" id="ML996568">
    <property type="protein sequence ID" value="KAF2760469.1"/>
    <property type="molecule type" value="Genomic_DNA"/>
</dbReference>
<dbReference type="GO" id="GO:0015677">
    <property type="term" value="P:copper ion import"/>
    <property type="evidence" value="ECO:0007669"/>
    <property type="project" value="TreeGrafter"/>
</dbReference>
<organism evidence="13 14">
    <name type="scientific">Pseudovirgaria hyperparasitica</name>
    <dbReference type="NCBI Taxonomy" id="470096"/>
    <lineage>
        <taxon>Eukaryota</taxon>
        <taxon>Fungi</taxon>
        <taxon>Dikarya</taxon>
        <taxon>Ascomycota</taxon>
        <taxon>Pezizomycotina</taxon>
        <taxon>Dothideomycetes</taxon>
        <taxon>Dothideomycetes incertae sedis</taxon>
        <taxon>Acrospermales</taxon>
        <taxon>Acrospermaceae</taxon>
        <taxon>Pseudovirgaria</taxon>
    </lineage>
</organism>
<dbReference type="InterPro" id="IPR013121">
    <property type="entry name" value="Fe_red_NAD-bd_6"/>
</dbReference>
<dbReference type="CDD" id="cd06186">
    <property type="entry name" value="NOX_Duox_like_FAD_NADP"/>
    <property type="match status" value="1"/>
</dbReference>
<dbReference type="Pfam" id="PF08030">
    <property type="entry name" value="NAD_binding_6"/>
    <property type="match status" value="1"/>
</dbReference>
<dbReference type="SFLD" id="SFLDS00052">
    <property type="entry name" value="Ferric_Reductase_Domain"/>
    <property type="match status" value="1"/>
</dbReference>
<evidence type="ECO:0000256" key="1">
    <source>
        <dbReference type="ARBA" id="ARBA00004141"/>
    </source>
</evidence>
<dbReference type="AlphaFoldDB" id="A0A6A6WE85"/>
<evidence type="ECO:0000256" key="2">
    <source>
        <dbReference type="ARBA" id="ARBA00022448"/>
    </source>
</evidence>
<evidence type="ECO:0008006" key="15">
    <source>
        <dbReference type="Google" id="ProtNLM"/>
    </source>
</evidence>
<name>A0A6A6WE85_9PEZI</name>
<keyword evidence="3 9" id="KW-0812">Transmembrane</keyword>
<dbReference type="Gene3D" id="3.40.50.80">
    <property type="entry name" value="Nucleotide-binding domain of ferredoxin-NADP reductase (FNR) module"/>
    <property type="match status" value="1"/>
</dbReference>
<evidence type="ECO:0000256" key="4">
    <source>
        <dbReference type="ARBA" id="ARBA00022989"/>
    </source>
</evidence>
<sequence>MRTKPLLFTALAAIFRGVAAASEPSSTAWCFIGCQLAVAGITFGGSPSLLVEGYYAYNCQNELLVHSTYACTKKYCHDEKQWEAGLNYMEKTCEEQSFTLLDGNVDAIANVDLAKVVVVETGDLTQYNSTAIASDDTFTIAYRTIDEWYSQRQYHQWYSKAMYIFWGIVLALGVGANFASWITSRKVSLPNVPEDSSVPRKGPANKIWTAIRTHILLPATFSKSCSQSKLGATLPPRAETLIILSFIIINVVLCAVSYTAFPGNAYYAQTNLQTWRYFADRTGYLSYANLSIFFAFGIRNNILIWLTGWEYPVFNRFHRWVARVSTLEAVLHSIGYTAFSFTFGGYADYSASFKQEYWYTGVIATTAMSLVLVFSIMFLRIRWYDFFLVLHIVLSIVTLVNLFYHTKIFNGEYNGFLWPCVAFWAFDRAVRIARVCFHWAFAATLKAPLEYDTEGNILRIDVTNVFSRIAPQGGAYYFLYSPFTLFGWENHPFTLVRWQESSSPSLPGSPVIDNEKTPDEKVPQNTTIAPISSTPSTRYTFLIRPYKGYTSKLAHKMSKTTNKTFLYEGPYGHTPDLSTYTDILLLIGGSGISVGISAIYTALATNPTARISLVWASRKAALIDSVLARELKCAVETGRVHVNAHITRSSDAHIRAENLTEKIETVRPSVKERIGEAERESAGRLAVVACGPAGMMDDARKAFVEVLPVARGQMELFNEAFFW</sequence>
<gene>
    <name evidence="13" type="ORF">EJ05DRAFT_285911</name>
</gene>
<dbReference type="GO" id="GO:0005886">
    <property type="term" value="C:plasma membrane"/>
    <property type="evidence" value="ECO:0007669"/>
    <property type="project" value="TreeGrafter"/>
</dbReference>
<evidence type="ECO:0000256" key="9">
    <source>
        <dbReference type="SAM" id="Phobius"/>
    </source>
</evidence>
<feature type="region of interest" description="Disordered" evidence="8">
    <location>
        <begin position="502"/>
        <end position="525"/>
    </location>
</feature>
<feature type="transmembrane region" description="Helical" evidence="9">
    <location>
        <begin position="161"/>
        <end position="182"/>
    </location>
</feature>
<keyword evidence="6" id="KW-0406">Ion transport</keyword>
<evidence type="ECO:0000256" key="3">
    <source>
        <dbReference type="ARBA" id="ARBA00022692"/>
    </source>
</evidence>
<dbReference type="GO" id="GO:0000293">
    <property type="term" value="F:ferric-chelate reductase activity"/>
    <property type="evidence" value="ECO:0007669"/>
    <property type="project" value="UniProtKB-ARBA"/>
</dbReference>
<feature type="domain" description="Ferric reductase NAD binding" evidence="12">
    <location>
        <begin position="580"/>
        <end position="702"/>
    </location>
</feature>
<keyword evidence="10" id="KW-0732">Signal</keyword>
<evidence type="ECO:0000313" key="14">
    <source>
        <dbReference type="Proteomes" id="UP000799437"/>
    </source>
</evidence>
<dbReference type="Proteomes" id="UP000799437">
    <property type="component" value="Unassembled WGS sequence"/>
</dbReference>
<keyword evidence="4 9" id="KW-1133">Transmembrane helix</keyword>
<reference evidence="13" key="1">
    <citation type="journal article" date="2020" name="Stud. Mycol.">
        <title>101 Dothideomycetes genomes: a test case for predicting lifestyles and emergence of pathogens.</title>
        <authorList>
            <person name="Haridas S."/>
            <person name="Albert R."/>
            <person name="Binder M."/>
            <person name="Bloem J."/>
            <person name="Labutti K."/>
            <person name="Salamov A."/>
            <person name="Andreopoulos B."/>
            <person name="Baker S."/>
            <person name="Barry K."/>
            <person name="Bills G."/>
            <person name="Bluhm B."/>
            <person name="Cannon C."/>
            <person name="Castanera R."/>
            <person name="Culley D."/>
            <person name="Daum C."/>
            <person name="Ezra D."/>
            <person name="Gonzalez J."/>
            <person name="Henrissat B."/>
            <person name="Kuo A."/>
            <person name="Liang C."/>
            <person name="Lipzen A."/>
            <person name="Lutzoni F."/>
            <person name="Magnuson J."/>
            <person name="Mondo S."/>
            <person name="Nolan M."/>
            <person name="Ohm R."/>
            <person name="Pangilinan J."/>
            <person name="Park H.-J."/>
            <person name="Ramirez L."/>
            <person name="Alfaro M."/>
            <person name="Sun H."/>
            <person name="Tritt A."/>
            <person name="Yoshinaga Y."/>
            <person name="Zwiers L.-H."/>
            <person name="Turgeon B."/>
            <person name="Goodwin S."/>
            <person name="Spatafora J."/>
            <person name="Crous P."/>
            <person name="Grigoriev I."/>
        </authorList>
    </citation>
    <scope>NUCLEOTIDE SEQUENCE</scope>
    <source>
        <strain evidence="13">CBS 121739</strain>
    </source>
</reference>
<feature type="domain" description="Ferric oxidoreductase" evidence="11">
    <location>
        <begin position="282"/>
        <end position="400"/>
    </location>
</feature>
<dbReference type="Pfam" id="PF01794">
    <property type="entry name" value="Ferric_reduct"/>
    <property type="match status" value="1"/>
</dbReference>
<keyword evidence="7 9" id="KW-0472">Membrane</keyword>
<dbReference type="SFLD" id="SFLDG01168">
    <property type="entry name" value="Ferric_reductase_subgroup_(FRE"/>
    <property type="match status" value="1"/>
</dbReference>
<dbReference type="OrthoDB" id="167398at2759"/>
<accession>A0A6A6WE85</accession>
<dbReference type="GO" id="GO:0006879">
    <property type="term" value="P:intracellular iron ion homeostasis"/>
    <property type="evidence" value="ECO:0007669"/>
    <property type="project" value="TreeGrafter"/>
</dbReference>
<feature type="compositionally biased region" description="Basic and acidic residues" evidence="8">
    <location>
        <begin position="513"/>
        <end position="522"/>
    </location>
</feature>
<dbReference type="RefSeq" id="XP_033602920.1">
    <property type="nucleotide sequence ID" value="XM_033740479.1"/>
</dbReference>
<dbReference type="GO" id="GO:0006826">
    <property type="term" value="P:iron ion transport"/>
    <property type="evidence" value="ECO:0007669"/>
    <property type="project" value="TreeGrafter"/>
</dbReference>
<keyword evidence="14" id="KW-1185">Reference proteome</keyword>
<evidence type="ECO:0000256" key="7">
    <source>
        <dbReference type="ARBA" id="ARBA00023136"/>
    </source>
</evidence>
<dbReference type="SUPFAM" id="SSF52343">
    <property type="entry name" value="Ferredoxin reductase-like, C-terminal NADP-linked domain"/>
    <property type="match status" value="1"/>
</dbReference>
<dbReference type="PANTHER" id="PTHR32361:SF9">
    <property type="entry name" value="FERRIC REDUCTASE TRANSMEMBRANE COMPONENT 3-RELATED"/>
    <property type="match status" value="1"/>
</dbReference>
<evidence type="ECO:0000256" key="5">
    <source>
        <dbReference type="ARBA" id="ARBA00023002"/>
    </source>
</evidence>
<comment type="subcellular location">
    <subcellularLocation>
        <location evidence="1">Membrane</location>
        <topology evidence="1">Multi-pass membrane protein</topology>
    </subcellularLocation>
</comment>
<evidence type="ECO:0000259" key="11">
    <source>
        <dbReference type="Pfam" id="PF01794"/>
    </source>
</evidence>
<dbReference type="PANTHER" id="PTHR32361">
    <property type="entry name" value="FERRIC/CUPRIC REDUCTASE TRANSMEMBRANE COMPONENT"/>
    <property type="match status" value="1"/>
</dbReference>
<protein>
    <recommendedName>
        <fullName evidence="15">FAD-binding FR-type domain-containing protein</fullName>
    </recommendedName>
</protein>